<keyword evidence="4 6" id="KW-0472">Membrane</keyword>
<evidence type="ECO:0000259" key="7">
    <source>
        <dbReference type="Pfam" id="PF20684"/>
    </source>
</evidence>
<comment type="similarity">
    <text evidence="5">Belongs to the SAT4 family.</text>
</comment>
<protein>
    <recommendedName>
        <fullName evidence="7">Rhodopsin domain-containing protein</fullName>
    </recommendedName>
</protein>
<feature type="transmembrane region" description="Helical" evidence="6">
    <location>
        <begin position="136"/>
        <end position="159"/>
    </location>
</feature>
<evidence type="ECO:0000256" key="6">
    <source>
        <dbReference type="SAM" id="Phobius"/>
    </source>
</evidence>
<dbReference type="OrthoDB" id="2988756at2759"/>
<keyword evidence="2 6" id="KW-0812">Transmembrane</keyword>
<name>A0A2T2NS29_CORCC</name>
<gene>
    <name evidence="8" type="ORF">BS50DRAFT_573179</name>
</gene>
<organism evidence="8 9">
    <name type="scientific">Corynespora cassiicola Philippines</name>
    <dbReference type="NCBI Taxonomy" id="1448308"/>
    <lineage>
        <taxon>Eukaryota</taxon>
        <taxon>Fungi</taxon>
        <taxon>Dikarya</taxon>
        <taxon>Ascomycota</taxon>
        <taxon>Pezizomycotina</taxon>
        <taxon>Dothideomycetes</taxon>
        <taxon>Pleosporomycetidae</taxon>
        <taxon>Pleosporales</taxon>
        <taxon>Corynesporascaceae</taxon>
        <taxon>Corynespora</taxon>
    </lineage>
</organism>
<evidence type="ECO:0000256" key="2">
    <source>
        <dbReference type="ARBA" id="ARBA00022692"/>
    </source>
</evidence>
<dbReference type="GO" id="GO:0016020">
    <property type="term" value="C:membrane"/>
    <property type="evidence" value="ECO:0007669"/>
    <property type="project" value="UniProtKB-SubCell"/>
</dbReference>
<keyword evidence="3 6" id="KW-1133">Transmembrane helix</keyword>
<dbReference type="PANTHER" id="PTHR33048:SF2">
    <property type="entry name" value="SRPK"/>
    <property type="match status" value="1"/>
</dbReference>
<dbReference type="PANTHER" id="PTHR33048">
    <property type="entry name" value="PTH11-LIKE INTEGRAL MEMBRANE PROTEIN (AFU_ORTHOLOGUE AFUA_5G11245)"/>
    <property type="match status" value="1"/>
</dbReference>
<dbReference type="InterPro" id="IPR052337">
    <property type="entry name" value="SAT4-like"/>
</dbReference>
<comment type="subcellular location">
    <subcellularLocation>
        <location evidence="1">Membrane</location>
        <topology evidence="1">Multi-pass membrane protein</topology>
    </subcellularLocation>
</comment>
<feature type="transmembrane region" description="Helical" evidence="6">
    <location>
        <begin position="41"/>
        <end position="65"/>
    </location>
</feature>
<evidence type="ECO:0000256" key="3">
    <source>
        <dbReference type="ARBA" id="ARBA00022989"/>
    </source>
</evidence>
<evidence type="ECO:0000313" key="9">
    <source>
        <dbReference type="Proteomes" id="UP000240883"/>
    </source>
</evidence>
<feature type="transmembrane region" description="Helical" evidence="6">
    <location>
        <begin position="12"/>
        <end position="29"/>
    </location>
</feature>
<evidence type="ECO:0000256" key="4">
    <source>
        <dbReference type="ARBA" id="ARBA00023136"/>
    </source>
</evidence>
<evidence type="ECO:0000256" key="5">
    <source>
        <dbReference type="ARBA" id="ARBA00038359"/>
    </source>
</evidence>
<feature type="transmembrane region" description="Helical" evidence="6">
    <location>
        <begin position="98"/>
        <end position="115"/>
    </location>
</feature>
<sequence length="382" mass="41688">MADSFTTEAFTLLAVGISVVVIRTTARALAVGFRGFHFDDYLMPCATVVYALETATAYAVGAWWFGLANNGMTEDQRRTLDPASKEYQFRVGGSKTQLVGWSLYTLLLWMLKLCMCHFYSRLTSGIRHLQLRVKCGYAIIIATYIATELSILFGCRPFHKNWQIYPDPGNVCQPAISKIDLYVTVILNVLTDIYLLSIPLPMLWSINVDIKTRISLLCVFGGGIFVIMAGILRCALILKDPINGAQAAGSWACRETFVAVIVGNAPMIYPLMRRGVQKVCSSVGLSRNGYSSGNPNSIPLKTRFSKQGGRGKLRSVNALPTTVNGGENEGSFEGWDSNVGIVTTVTSGGLARSERDAESLGIVTTVTVEGDTRSEREAAHQV</sequence>
<feature type="transmembrane region" description="Helical" evidence="6">
    <location>
        <begin position="216"/>
        <end position="238"/>
    </location>
</feature>
<dbReference type="InterPro" id="IPR049326">
    <property type="entry name" value="Rhodopsin_dom_fungi"/>
</dbReference>
<dbReference type="STRING" id="1448308.A0A2T2NS29"/>
<reference evidence="8 9" key="1">
    <citation type="journal article" date="2018" name="Front. Microbiol.">
        <title>Genome-Wide Analysis of Corynespora cassiicola Leaf Fall Disease Putative Effectors.</title>
        <authorList>
            <person name="Lopez D."/>
            <person name="Ribeiro S."/>
            <person name="Label P."/>
            <person name="Fumanal B."/>
            <person name="Venisse J.S."/>
            <person name="Kohler A."/>
            <person name="de Oliveira R.R."/>
            <person name="Labutti K."/>
            <person name="Lipzen A."/>
            <person name="Lail K."/>
            <person name="Bauer D."/>
            <person name="Ohm R.A."/>
            <person name="Barry K.W."/>
            <person name="Spatafora J."/>
            <person name="Grigoriev I.V."/>
            <person name="Martin F.M."/>
            <person name="Pujade-Renaud V."/>
        </authorList>
    </citation>
    <scope>NUCLEOTIDE SEQUENCE [LARGE SCALE GENOMIC DNA]</scope>
    <source>
        <strain evidence="8 9">Philippines</strain>
    </source>
</reference>
<dbReference type="AlphaFoldDB" id="A0A2T2NS29"/>
<dbReference type="Pfam" id="PF20684">
    <property type="entry name" value="Fung_rhodopsin"/>
    <property type="match status" value="1"/>
</dbReference>
<evidence type="ECO:0000256" key="1">
    <source>
        <dbReference type="ARBA" id="ARBA00004141"/>
    </source>
</evidence>
<feature type="transmembrane region" description="Helical" evidence="6">
    <location>
        <begin position="179"/>
        <end position="204"/>
    </location>
</feature>
<evidence type="ECO:0000313" key="8">
    <source>
        <dbReference type="EMBL" id="PSN68241.1"/>
    </source>
</evidence>
<dbReference type="EMBL" id="KZ678134">
    <property type="protein sequence ID" value="PSN68241.1"/>
    <property type="molecule type" value="Genomic_DNA"/>
</dbReference>
<keyword evidence="9" id="KW-1185">Reference proteome</keyword>
<feature type="domain" description="Rhodopsin" evidence="7">
    <location>
        <begin position="23"/>
        <end position="274"/>
    </location>
</feature>
<dbReference type="Proteomes" id="UP000240883">
    <property type="component" value="Unassembled WGS sequence"/>
</dbReference>
<accession>A0A2T2NS29</accession>
<proteinExistence type="inferred from homology"/>